<keyword evidence="1" id="KW-0812">Transmembrane</keyword>
<reference evidence="2" key="3">
    <citation type="submission" date="2023-07" db="EMBL/GenBank/DDBJ databases">
        <title>Genome content predicts the carbon catabolic preferences of heterotrophic bacteria.</title>
        <authorList>
            <person name="Gralka M."/>
        </authorList>
    </citation>
    <scope>NUCLEOTIDE SEQUENCE</scope>
    <source>
        <strain evidence="2">G2M05</strain>
    </source>
</reference>
<reference evidence="3 4" key="1">
    <citation type="journal article" date="2016" name="Antonie Van Leeuwenhoek">
        <title>Photobacterium sanguinicancri sp. nov. isolated from marine animals.</title>
        <authorList>
            <person name="Gomez-Gil B."/>
            <person name="Roque A."/>
            <person name="Rotllant G."/>
            <person name="Romalde J.L."/>
            <person name="Doce A."/>
            <person name="Eggermont M."/>
            <person name="Defoirdt T."/>
        </authorList>
    </citation>
    <scope>NUCLEOTIDE SEQUENCE [LARGE SCALE GENOMIC DNA]</scope>
    <source>
        <strain evidence="3 4">CAIM 1827</strain>
    </source>
</reference>
<feature type="transmembrane region" description="Helical" evidence="1">
    <location>
        <begin position="55"/>
        <end position="77"/>
    </location>
</feature>
<evidence type="ECO:0000256" key="1">
    <source>
        <dbReference type="SAM" id="Phobius"/>
    </source>
</evidence>
<sequence>MLQTSLSVIEVVLITIGVLMIAKSMLQFGQRTQNWLGVATMFFKRVGMDVAEYRWYRMGVACFVLGVVVRIVNLTVWPV</sequence>
<dbReference type="Proteomes" id="UP000215999">
    <property type="component" value="Unassembled WGS sequence"/>
</dbReference>
<comment type="caution">
    <text evidence="2">The sequence shown here is derived from an EMBL/GenBank/DDBJ whole genome shotgun (WGS) entry which is preliminary data.</text>
</comment>
<proteinExistence type="predicted"/>
<evidence type="ECO:0000313" key="3">
    <source>
        <dbReference type="EMBL" id="OZS42829.1"/>
    </source>
</evidence>
<keyword evidence="1" id="KW-1133">Transmembrane helix</keyword>
<organism evidence="2 5">
    <name type="scientific">Photobacterium sanguinicancri</name>
    <dbReference type="NCBI Taxonomy" id="875932"/>
    <lineage>
        <taxon>Bacteria</taxon>
        <taxon>Pseudomonadati</taxon>
        <taxon>Pseudomonadota</taxon>
        <taxon>Gammaproteobacteria</taxon>
        <taxon>Vibrionales</taxon>
        <taxon>Vibrionaceae</taxon>
        <taxon>Photobacterium</taxon>
    </lineage>
</organism>
<protein>
    <submittedName>
        <fullName evidence="2">Uncharacterized protein</fullName>
    </submittedName>
</protein>
<dbReference type="Proteomes" id="UP001170624">
    <property type="component" value="Unassembled WGS sequence"/>
</dbReference>
<keyword evidence="4" id="KW-1185">Reference proteome</keyword>
<name>A0AAW7Y0H9_9GAMM</name>
<dbReference type="RefSeq" id="WP_094957864.1">
    <property type="nucleotide sequence ID" value="NZ_AP024851.1"/>
</dbReference>
<gene>
    <name evidence="3" type="ORF">ASV53_16355</name>
    <name evidence="2" type="ORF">Q4568_06085</name>
</gene>
<keyword evidence="1" id="KW-0472">Membrane</keyword>
<evidence type="ECO:0000313" key="5">
    <source>
        <dbReference type="Proteomes" id="UP001170624"/>
    </source>
</evidence>
<accession>A0AAW7Y0H9</accession>
<evidence type="ECO:0000313" key="4">
    <source>
        <dbReference type="Proteomes" id="UP000215999"/>
    </source>
</evidence>
<evidence type="ECO:0000313" key="2">
    <source>
        <dbReference type="EMBL" id="MDO6542091.1"/>
    </source>
</evidence>
<reference evidence="3" key="2">
    <citation type="submission" date="2017-07" db="EMBL/GenBank/DDBJ databases">
        <authorList>
            <person name="Gomez-Gil B."/>
            <person name="Enciso-Ibarra K."/>
        </authorList>
    </citation>
    <scope>NUCLEOTIDE SEQUENCE</scope>
    <source>
        <strain evidence="3">CAIM 1827</strain>
    </source>
</reference>
<dbReference type="EMBL" id="NOIF01000121">
    <property type="protein sequence ID" value="OZS42829.1"/>
    <property type="molecule type" value="Genomic_DNA"/>
</dbReference>
<feature type="transmembrane region" description="Helical" evidence="1">
    <location>
        <begin position="6"/>
        <end position="26"/>
    </location>
</feature>
<dbReference type="EMBL" id="JAUOPU010000004">
    <property type="protein sequence ID" value="MDO6542091.1"/>
    <property type="molecule type" value="Genomic_DNA"/>
</dbReference>
<dbReference type="AlphaFoldDB" id="A0AAW7Y0H9"/>